<dbReference type="PANTHER" id="PTHR12117">
    <property type="entry name" value="HISTONE ACETYLTRANSFERASE COMPLEX"/>
    <property type="match status" value="1"/>
</dbReference>
<dbReference type="Gene3D" id="2.60.120.620">
    <property type="entry name" value="q2cbj1_9rhob like domain"/>
    <property type="match status" value="1"/>
</dbReference>
<dbReference type="InterPro" id="IPR051842">
    <property type="entry name" value="uS12_prolyl_hydroxylase"/>
</dbReference>
<dbReference type="Pfam" id="PF13640">
    <property type="entry name" value="2OG-FeII_Oxy_3"/>
    <property type="match status" value="1"/>
</dbReference>
<keyword evidence="2" id="KW-0223">Dioxygenase</keyword>
<dbReference type="InterPro" id="IPR044862">
    <property type="entry name" value="Pro_4_hyd_alph_FE2OG_OXY"/>
</dbReference>
<evidence type="ECO:0000313" key="2">
    <source>
        <dbReference type="EMBL" id="CAB4142931.1"/>
    </source>
</evidence>
<dbReference type="PANTHER" id="PTHR12117:SF0">
    <property type="entry name" value="PROLYL 3-HYDROXYLASE OGFOD1"/>
    <property type="match status" value="1"/>
</dbReference>
<proteinExistence type="predicted"/>
<evidence type="ECO:0000259" key="1">
    <source>
        <dbReference type="Pfam" id="PF13640"/>
    </source>
</evidence>
<reference evidence="2" key="1">
    <citation type="submission" date="2020-04" db="EMBL/GenBank/DDBJ databases">
        <authorList>
            <person name="Chiriac C."/>
            <person name="Salcher M."/>
            <person name="Ghai R."/>
            <person name="Kavagutti S V."/>
        </authorList>
    </citation>
    <scope>NUCLEOTIDE SEQUENCE</scope>
</reference>
<accession>A0A6J5M9Y9</accession>
<dbReference type="GO" id="GO:0031543">
    <property type="term" value="F:peptidyl-proline dioxygenase activity"/>
    <property type="evidence" value="ECO:0007669"/>
    <property type="project" value="TreeGrafter"/>
</dbReference>
<sequence length="249" mass="29368">MLPGSKDLSGANMFIHHNEPFDHWIMDEFQDEDLAKKLSNDFIEFDHKDWYDYNNPLEVKKTLNNWWNFPPTTYRFIEYLNSAEFIEKLEGVTGIKGLHPDPGLHGAGWHIHGQGGKLNVHLDYSIHPKLMLERKLNLIYYLSEDWESQWGGNLEFWKGTSRKAKSKVKTVECKFNRAVLFDTTQNSWHGFPDRLTCPENQYRKSIAMYYLVAPQYTVDVERKRALYVPSKEQENDPEILELIESRVRI</sequence>
<organism evidence="2">
    <name type="scientific">uncultured Caudovirales phage</name>
    <dbReference type="NCBI Taxonomy" id="2100421"/>
    <lineage>
        <taxon>Viruses</taxon>
        <taxon>Duplodnaviria</taxon>
        <taxon>Heunggongvirae</taxon>
        <taxon>Uroviricota</taxon>
        <taxon>Caudoviricetes</taxon>
        <taxon>Peduoviridae</taxon>
        <taxon>Maltschvirus</taxon>
        <taxon>Maltschvirus maltsch</taxon>
    </lineage>
</organism>
<feature type="domain" description="Prolyl 4-hydroxylase alpha subunit Fe(2+) 2OG dioxygenase" evidence="1">
    <location>
        <begin position="110"/>
        <end position="210"/>
    </location>
</feature>
<dbReference type="EMBL" id="LR796423">
    <property type="protein sequence ID" value="CAB4142931.1"/>
    <property type="molecule type" value="Genomic_DNA"/>
</dbReference>
<gene>
    <name evidence="2" type="ORF">UFOVP447_54</name>
</gene>
<protein>
    <submittedName>
        <fullName evidence="2">Oxoglutarate/iron-dependent dioxygenase</fullName>
    </submittedName>
</protein>
<name>A0A6J5M9Y9_9CAUD</name>
<keyword evidence="2" id="KW-0560">Oxidoreductase</keyword>